<gene>
    <name evidence="1" type="ORF">DFH01_25535</name>
</gene>
<proteinExistence type="predicted"/>
<protein>
    <submittedName>
        <fullName evidence="1">Uncharacterized protein</fullName>
    </submittedName>
</protein>
<reference evidence="2" key="1">
    <citation type="submission" date="2018-05" db="EMBL/GenBank/DDBJ databases">
        <authorList>
            <person name="Du Z."/>
            <person name="Wang X."/>
        </authorList>
    </citation>
    <scope>NUCLEOTIDE SEQUENCE [LARGE SCALE GENOMIC DNA]</scope>
    <source>
        <strain evidence="2">CQN31</strain>
    </source>
</reference>
<comment type="caution">
    <text evidence="1">The sequence shown here is derived from an EMBL/GenBank/DDBJ whole genome shotgun (WGS) entry which is preliminary data.</text>
</comment>
<sequence>MLLDFNAAPRPPRLALPVAVGLGKTTAMQRGLAGLLRSGALRGKTVVVGVPRHDLAAEQRDAFAALGVEAALWKGRSAPDPRPGEPDRLMCLDPSAPFDAIEVERVVETTSCKVTRDGVTKICPLYHQCGYQAQKPPLRGADVVITAHDTLFHMAPKELGAVGLLVLDEGFWAAGLRGTDGKALLTLDGLRPHLGTVLCWTARNKENWEATADLHAAREKLWKVLATAPNGPLSVAALRAAGLTPQICRDASGHEHRRLRNPGLYPGMDPAERRRRIAAVLPKEGEPWAPPGRTAAMWMLIAEALENDHDVAGAVLCDVMTENGTVRSLRLAWRAGLRKSWGAGGPVLHLDATLRPELVTPFLPDITVAEPVRATEPHVRVRQVLGAPTSAKALAPDAGAPARDQSAALLRRREMAALIALRARTLRGRARSGKDLLVIGQKAAVDALRALGLPANAEAVHFNALSGLDRWREVAGMMVLGRTLPAPLTVEALAAALTNRPPLTSRGDVAWWYGRVERRIALADGGVHATTGEEHADPTAEALRWTICEGELVQAVGRGRGVNRTPERPLEIDLLTDVVLPVAVHEVLAWEEVQPSRHDIMAAAGVELENAADMARCFPELWPSHDAARQDGRSVRNCYYRDLHNSRSSHSSSIVSYRPAGPGQKDRQARFDLALIPDPRVWLEARLGALAHFEMLGSEPSPPAAADPVADARARLTALSARLDAAIHQRLATDRARLAALSARLDAAKPHPAAA</sequence>
<keyword evidence="2" id="KW-1185">Reference proteome</keyword>
<name>A0A317F7D2_9PROT</name>
<evidence type="ECO:0000313" key="1">
    <source>
        <dbReference type="EMBL" id="PWS34382.1"/>
    </source>
</evidence>
<evidence type="ECO:0000313" key="2">
    <source>
        <dbReference type="Proteomes" id="UP000245765"/>
    </source>
</evidence>
<dbReference type="AlphaFoldDB" id="A0A317F7D2"/>
<dbReference type="Proteomes" id="UP000245765">
    <property type="component" value="Unassembled WGS sequence"/>
</dbReference>
<dbReference type="RefSeq" id="WP_109873355.1">
    <property type="nucleotide sequence ID" value="NZ_QGNA01000007.1"/>
</dbReference>
<dbReference type="SUPFAM" id="SSF52540">
    <property type="entry name" value="P-loop containing nucleoside triphosphate hydrolases"/>
    <property type="match status" value="1"/>
</dbReference>
<dbReference type="EMBL" id="QGNA01000007">
    <property type="protein sequence ID" value="PWS34382.1"/>
    <property type="molecule type" value="Genomic_DNA"/>
</dbReference>
<dbReference type="OrthoDB" id="123525at2"/>
<accession>A0A317F7D2</accession>
<organism evidence="1 2">
    <name type="scientific">Falsiroseomonas bella</name>
    <dbReference type="NCBI Taxonomy" id="2184016"/>
    <lineage>
        <taxon>Bacteria</taxon>
        <taxon>Pseudomonadati</taxon>
        <taxon>Pseudomonadota</taxon>
        <taxon>Alphaproteobacteria</taxon>
        <taxon>Acetobacterales</taxon>
        <taxon>Roseomonadaceae</taxon>
        <taxon>Falsiroseomonas</taxon>
    </lineage>
</organism>
<dbReference type="InterPro" id="IPR027417">
    <property type="entry name" value="P-loop_NTPase"/>
</dbReference>